<dbReference type="PANTHER" id="PTHR37530">
    <property type="entry name" value="OUTER MEMBRANE PROTEIN SLP"/>
    <property type="match status" value="1"/>
</dbReference>
<sequence length="242" mass="27296">MKWLLFSLSVVFLSACSTVPKSVRGDVREVTVSAVQSNAGEFQGVPVRWGGLIAQMQIKDGMSKIEIVEKPLTSSGRPTDKNVTGGRFIAVFSGYLDPMIFSTGREITVMGSIQEVIEGKVSDQAYAYPVLSASGYHLWEERDYYDRTSVIVTGGYWDPFYHPYWYRPYPYFYPRPVIIRDRHNPPNTTPTPSAGSQIPEPTKGPATRRWDDTHNLKDPARRPATQPEPPSKPEPAREEKQR</sequence>
<name>A0A4R6UGW6_9GAMM</name>
<dbReference type="InterPro" id="IPR004658">
    <property type="entry name" value="OMP_Slp"/>
</dbReference>
<proteinExistence type="predicted"/>
<keyword evidence="3" id="KW-1185">Reference proteome</keyword>
<feature type="compositionally biased region" description="Basic and acidic residues" evidence="1">
    <location>
        <begin position="208"/>
        <end position="221"/>
    </location>
</feature>
<keyword evidence="2" id="KW-0449">Lipoprotein</keyword>
<protein>
    <submittedName>
        <fullName evidence="2">Slp family outer membrane lipoprotein</fullName>
    </submittedName>
</protein>
<organism evidence="2 3">
    <name type="scientific">Permianibacter aggregans</name>
    <dbReference type="NCBI Taxonomy" id="1510150"/>
    <lineage>
        <taxon>Bacteria</taxon>
        <taxon>Pseudomonadati</taxon>
        <taxon>Pseudomonadota</taxon>
        <taxon>Gammaproteobacteria</taxon>
        <taxon>Pseudomonadales</taxon>
        <taxon>Pseudomonadaceae</taxon>
        <taxon>Permianibacter</taxon>
    </lineage>
</organism>
<dbReference type="PROSITE" id="PS51257">
    <property type="entry name" value="PROKAR_LIPOPROTEIN"/>
    <property type="match status" value="1"/>
</dbReference>
<dbReference type="PANTHER" id="PTHR37530:SF1">
    <property type="entry name" value="OUTER MEMBRANE PROTEIN SLP"/>
    <property type="match status" value="1"/>
</dbReference>
<dbReference type="GO" id="GO:0019867">
    <property type="term" value="C:outer membrane"/>
    <property type="evidence" value="ECO:0007669"/>
    <property type="project" value="InterPro"/>
</dbReference>
<gene>
    <name evidence="2" type="ORF">EV696_11930</name>
</gene>
<evidence type="ECO:0000313" key="3">
    <source>
        <dbReference type="Proteomes" id="UP000295375"/>
    </source>
</evidence>
<dbReference type="EMBL" id="SNYM01000019">
    <property type="protein sequence ID" value="TDQ45562.1"/>
    <property type="molecule type" value="Genomic_DNA"/>
</dbReference>
<dbReference type="OrthoDB" id="5295757at2"/>
<dbReference type="AlphaFoldDB" id="A0A4R6UGW6"/>
<reference evidence="2 3" key="1">
    <citation type="submission" date="2019-03" db="EMBL/GenBank/DDBJ databases">
        <title>Genomic Encyclopedia of Type Strains, Phase IV (KMG-IV): sequencing the most valuable type-strain genomes for metagenomic binning, comparative biology and taxonomic classification.</title>
        <authorList>
            <person name="Goeker M."/>
        </authorList>
    </citation>
    <scope>NUCLEOTIDE SEQUENCE [LARGE SCALE GENOMIC DNA]</scope>
    <source>
        <strain evidence="2 3">DSM 103792</strain>
    </source>
</reference>
<evidence type="ECO:0000256" key="1">
    <source>
        <dbReference type="SAM" id="MobiDB-lite"/>
    </source>
</evidence>
<dbReference type="RefSeq" id="WP_133592620.1">
    <property type="nucleotide sequence ID" value="NZ_CP037953.1"/>
</dbReference>
<comment type="caution">
    <text evidence="2">The sequence shown here is derived from an EMBL/GenBank/DDBJ whole genome shotgun (WGS) entry which is preliminary data.</text>
</comment>
<evidence type="ECO:0000313" key="2">
    <source>
        <dbReference type="EMBL" id="TDQ45562.1"/>
    </source>
</evidence>
<accession>A0A4R6UGW6</accession>
<dbReference type="Pfam" id="PF03843">
    <property type="entry name" value="Slp"/>
    <property type="match status" value="1"/>
</dbReference>
<feature type="region of interest" description="Disordered" evidence="1">
    <location>
        <begin position="182"/>
        <end position="242"/>
    </location>
</feature>
<dbReference type="Proteomes" id="UP000295375">
    <property type="component" value="Unassembled WGS sequence"/>
</dbReference>